<feature type="domain" description="Glucose-methanol-choline oxidoreductase C-terminal" evidence="7">
    <location>
        <begin position="66"/>
        <end position="120"/>
    </location>
</feature>
<evidence type="ECO:0000313" key="8">
    <source>
        <dbReference type="EMBL" id="TFY78704.1"/>
    </source>
</evidence>
<keyword evidence="5" id="KW-0274">FAD</keyword>
<evidence type="ECO:0000256" key="2">
    <source>
        <dbReference type="ARBA" id="ARBA00010790"/>
    </source>
</evidence>
<keyword evidence="4" id="KW-0732">Signal</keyword>
<name>A0A4Y9ZWY3_9AGAM</name>
<dbReference type="InterPro" id="IPR036188">
    <property type="entry name" value="FAD/NAD-bd_sf"/>
</dbReference>
<evidence type="ECO:0000259" key="7">
    <source>
        <dbReference type="Pfam" id="PF05199"/>
    </source>
</evidence>
<comment type="similarity">
    <text evidence="2">Belongs to the GMC oxidoreductase family.</text>
</comment>
<dbReference type="AlphaFoldDB" id="A0A4Y9ZWY3"/>
<dbReference type="SUPFAM" id="SSF54373">
    <property type="entry name" value="FAD-linked reductases, C-terminal domain"/>
    <property type="match status" value="1"/>
</dbReference>
<keyword evidence="6" id="KW-0560">Oxidoreductase</keyword>
<keyword evidence="9" id="KW-1185">Reference proteome</keyword>
<accession>A0A4Y9ZWY3</accession>
<keyword evidence="3" id="KW-0285">Flavoprotein</keyword>
<protein>
    <recommendedName>
        <fullName evidence="7">Glucose-methanol-choline oxidoreductase C-terminal domain-containing protein</fullName>
    </recommendedName>
</protein>
<sequence>MLELVKYIRTVPQHEPLNSCFGREVNPGPDVQSDDDLEAWVKKYSGTASRAIPAFPSNSVSLLTSRTDTAGSCSMLPRELDGVVDPKLKVYGTENIRVVDLSVLPIQIASHAQTFVYALAEQAADIIKGNI</sequence>
<evidence type="ECO:0000256" key="3">
    <source>
        <dbReference type="ARBA" id="ARBA00022630"/>
    </source>
</evidence>
<dbReference type="Gene3D" id="3.30.560.10">
    <property type="entry name" value="Glucose Oxidase, domain 3"/>
    <property type="match status" value="1"/>
</dbReference>
<dbReference type="GO" id="GO:0016614">
    <property type="term" value="F:oxidoreductase activity, acting on CH-OH group of donors"/>
    <property type="evidence" value="ECO:0007669"/>
    <property type="project" value="InterPro"/>
</dbReference>
<organism evidence="8 9">
    <name type="scientific">Hericium alpestre</name>
    <dbReference type="NCBI Taxonomy" id="135208"/>
    <lineage>
        <taxon>Eukaryota</taxon>
        <taxon>Fungi</taxon>
        <taxon>Dikarya</taxon>
        <taxon>Basidiomycota</taxon>
        <taxon>Agaricomycotina</taxon>
        <taxon>Agaricomycetes</taxon>
        <taxon>Russulales</taxon>
        <taxon>Hericiaceae</taxon>
        <taxon>Hericium</taxon>
    </lineage>
</organism>
<dbReference type="Gene3D" id="3.50.50.60">
    <property type="entry name" value="FAD/NAD(P)-binding domain"/>
    <property type="match status" value="1"/>
</dbReference>
<dbReference type="GO" id="GO:0050660">
    <property type="term" value="F:flavin adenine dinucleotide binding"/>
    <property type="evidence" value="ECO:0007669"/>
    <property type="project" value="InterPro"/>
</dbReference>
<dbReference type="PANTHER" id="PTHR11552">
    <property type="entry name" value="GLUCOSE-METHANOL-CHOLINE GMC OXIDOREDUCTASE"/>
    <property type="match status" value="1"/>
</dbReference>
<dbReference type="PANTHER" id="PTHR11552:SF201">
    <property type="entry name" value="GLUCOSE-METHANOL-CHOLINE OXIDOREDUCTASE N-TERMINAL DOMAIN-CONTAINING PROTEIN"/>
    <property type="match status" value="1"/>
</dbReference>
<dbReference type="Proteomes" id="UP000298061">
    <property type="component" value="Unassembled WGS sequence"/>
</dbReference>
<dbReference type="Pfam" id="PF05199">
    <property type="entry name" value="GMC_oxred_C"/>
    <property type="match status" value="1"/>
</dbReference>
<evidence type="ECO:0000256" key="6">
    <source>
        <dbReference type="ARBA" id="ARBA00023002"/>
    </source>
</evidence>
<dbReference type="SUPFAM" id="SSF51905">
    <property type="entry name" value="FAD/NAD(P)-binding domain"/>
    <property type="match status" value="1"/>
</dbReference>
<comment type="caution">
    <text evidence="8">The sequence shown here is derived from an EMBL/GenBank/DDBJ whole genome shotgun (WGS) entry which is preliminary data.</text>
</comment>
<reference evidence="8 9" key="1">
    <citation type="submission" date="2019-02" db="EMBL/GenBank/DDBJ databases">
        <title>Genome sequencing of the rare red list fungi Hericium alpestre (H. flagellum).</title>
        <authorList>
            <person name="Buettner E."/>
            <person name="Kellner H."/>
        </authorList>
    </citation>
    <scope>NUCLEOTIDE SEQUENCE [LARGE SCALE GENOMIC DNA]</scope>
    <source>
        <strain evidence="8 9">DSM 108284</strain>
    </source>
</reference>
<evidence type="ECO:0000313" key="9">
    <source>
        <dbReference type="Proteomes" id="UP000298061"/>
    </source>
</evidence>
<dbReference type="OrthoDB" id="269227at2759"/>
<dbReference type="InterPro" id="IPR012132">
    <property type="entry name" value="GMC_OxRdtase"/>
</dbReference>
<comment type="cofactor">
    <cofactor evidence="1">
        <name>FAD</name>
        <dbReference type="ChEBI" id="CHEBI:57692"/>
    </cofactor>
</comment>
<gene>
    <name evidence="8" type="ORF">EWM64_g5306</name>
</gene>
<dbReference type="STRING" id="135208.A0A4Y9ZWY3"/>
<dbReference type="EMBL" id="SFCI01000630">
    <property type="protein sequence ID" value="TFY78704.1"/>
    <property type="molecule type" value="Genomic_DNA"/>
</dbReference>
<dbReference type="InterPro" id="IPR007867">
    <property type="entry name" value="GMC_OxRtase_C"/>
</dbReference>
<evidence type="ECO:0000256" key="1">
    <source>
        <dbReference type="ARBA" id="ARBA00001974"/>
    </source>
</evidence>
<evidence type="ECO:0000256" key="5">
    <source>
        <dbReference type="ARBA" id="ARBA00022827"/>
    </source>
</evidence>
<evidence type="ECO:0000256" key="4">
    <source>
        <dbReference type="ARBA" id="ARBA00022729"/>
    </source>
</evidence>
<proteinExistence type="inferred from homology"/>